<accession>A0ABU4GFQ0</accession>
<dbReference type="InterPro" id="IPR013766">
    <property type="entry name" value="Thioredoxin_domain"/>
</dbReference>
<evidence type="ECO:0000256" key="3">
    <source>
        <dbReference type="SAM" id="Phobius"/>
    </source>
</evidence>
<keyword evidence="3" id="KW-0472">Membrane</keyword>
<name>A0ABU4GFQ0_9BACL</name>
<dbReference type="EMBL" id="JAUBDI010000016">
    <property type="protein sequence ID" value="MDW0114427.1"/>
    <property type="molecule type" value="Genomic_DNA"/>
</dbReference>
<feature type="transmembrane region" description="Helical" evidence="3">
    <location>
        <begin position="6"/>
        <end position="22"/>
    </location>
</feature>
<organism evidence="5 6">
    <name type="scientific">Sporosarcina saromensis</name>
    <dbReference type="NCBI Taxonomy" id="359365"/>
    <lineage>
        <taxon>Bacteria</taxon>
        <taxon>Bacillati</taxon>
        <taxon>Bacillota</taxon>
        <taxon>Bacilli</taxon>
        <taxon>Bacillales</taxon>
        <taxon>Caryophanaceae</taxon>
        <taxon>Sporosarcina</taxon>
    </lineage>
</organism>
<dbReference type="PANTHER" id="PTHR12151">
    <property type="entry name" value="ELECTRON TRANSPORT PROTIN SCO1/SENC FAMILY MEMBER"/>
    <property type="match status" value="1"/>
</dbReference>
<evidence type="ECO:0000313" key="5">
    <source>
        <dbReference type="EMBL" id="MDW0114427.1"/>
    </source>
</evidence>
<dbReference type="RefSeq" id="WP_317945467.1">
    <property type="nucleotide sequence ID" value="NZ_JAUBDI010000016.1"/>
</dbReference>
<feature type="domain" description="Thioredoxin" evidence="4">
    <location>
        <begin position="28"/>
        <end position="194"/>
    </location>
</feature>
<keyword evidence="2" id="KW-0186">Copper</keyword>
<sequence>MKKNVLIALIVFIGFVVVYLFMPRTVALPKLALVKDPHLPAITGETFTFSTEKPKLVAFFFTECPNVCPMTVIDLLKVQQSLVDEGISEQQYDVVFITLDPEVDTVEKIQQYKEQFAITAENWFFLRGTVEQTEKVAKQFNMYFTKGPDGTIVHSTTMYVVDRDNQIRAHHPMSTGAQSMNVEQLTENLKSLLQ</sequence>
<comment type="similarity">
    <text evidence="1">Belongs to the SCO1/2 family.</text>
</comment>
<dbReference type="SUPFAM" id="SSF52833">
    <property type="entry name" value="Thioredoxin-like"/>
    <property type="match status" value="1"/>
</dbReference>
<reference evidence="5 6" key="1">
    <citation type="submission" date="2023-06" db="EMBL/GenBank/DDBJ databases">
        <title>Sporosarcina sp. nov., isolated from Korean traditional fermented seafood 'Jeotgal'.</title>
        <authorList>
            <person name="Yang A.I."/>
            <person name="Shin N.-R."/>
        </authorList>
    </citation>
    <scope>NUCLEOTIDE SEQUENCE [LARGE SCALE GENOMIC DNA]</scope>
    <source>
        <strain evidence="5 6">KCTC13119</strain>
    </source>
</reference>
<keyword evidence="6" id="KW-1185">Reference proteome</keyword>
<dbReference type="PROSITE" id="PS51352">
    <property type="entry name" value="THIOREDOXIN_2"/>
    <property type="match status" value="1"/>
</dbReference>
<dbReference type="InterPro" id="IPR003782">
    <property type="entry name" value="SCO1/SenC"/>
</dbReference>
<keyword evidence="3" id="KW-0812">Transmembrane</keyword>
<protein>
    <submittedName>
        <fullName evidence="5">SCO family protein</fullName>
    </submittedName>
</protein>
<dbReference type="InterPro" id="IPR036249">
    <property type="entry name" value="Thioredoxin-like_sf"/>
</dbReference>
<dbReference type="Proteomes" id="UP001282284">
    <property type="component" value="Unassembled WGS sequence"/>
</dbReference>
<comment type="caution">
    <text evidence="5">The sequence shown here is derived from an EMBL/GenBank/DDBJ whole genome shotgun (WGS) entry which is preliminary data.</text>
</comment>
<dbReference type="CDD" id="cd02968">
    <property type="entry name" value="SCO"/>
    <property type="match status" value="1"/>
</dbReference>
<dbReference type="PANTHER" id="PTHR12151:SF25">
    <property type="entry name" value="LINALOOL DEHYDRATASE_ISOMERASE DOMAIN-CONTAINING PROTEIN"/>
    <property type="match status" value="1"/>
</dbReference>
<dbReference type="Gene3D" id="3.40.30.10">
    <property type="entry name" value="Glutaredoxin"/>
    <property type="match status" value="1"/>
</dbReference>
<dbReference type="Pfam" id="PF02630">
    <property type="entry name" value="SCO1-SenC"/>
    <property type="match status" value="1"/>
</dbReference>
<keyword evidence="3" id="KW-1133">Transmembrane helix</keyword>
<evidence type="ECO:0000259" key="4">
    <source>
        <dbReference type="PROSITE" id="PS51352"/>
    </source>
</evidence>
<proteinExistence type="inferred from homology"/>
<gene>
    <name evidence="5" type="ORF">QT711_14610</name>
</gene>
<evidence type="ECO:0000313" key="6">
    <source>
        <dbReference type="Proteomes" id="UP001282284"/>
    </source>
</evidence>
<evidence type="ECO:0000256" key="1">
    <source>
        <dbReference type="ARBA" id="ARBA00010996"/>
    </source>
</evidence>
<evidence type="ECO:0000256" key="2">
    <source>
        <dbReference type="ARBA" id="ARBA00023008"/>
    </source>
</evidence>